<dbReference type="InterPro" id="IPR037094">
    <property type="entry name" value="Glyco_hydro_38_cen_sf"/>
</dbReference>
<dbReference type="Gene3D" id="2.70.98.30">
    <property type="entry name" value="Golgi alpha-mannosidase II, domain 4"/>
    <property type="match status" value="1"/>
</dbReference>
<dbReference type="GO" id="GO:0006013">
    <property type="term" value="P:mannose metabolic process"/>
    <property type="evidence" value="ECO:0007669"/>
    <property type="project" value="InterPro"/>
</dbReference>
<dbReference type="InterPro" id="IPR000602">
    <property type="entry name" value="Glyco_hydro_38_N"/>
</dbReference>
<dbReference type="InterPro" id="IPR011682">
    <property type="entry name" value="Glyco_hydro_38_C"/>
</dbReference>
<dbReference type="Pfam" id="PF07748">
    <property type="entry name" value="Glyco_hydro_38C"/>
    <property type="match status" value="1"/>
</dbReference>
<dbReference type="Proteomes" id="UP001317532">
    <property type="component" value="Chromosome"/>
</dbReference>
<dbReference type="PANTHER" id="PTHR46017">
    <property type="entry name" value="ALPHA-MANNOSIDASE 2C1"/>
    <property type="match status" value="1"/>
</dbReference>
<keyword evidence="3" id="KW-0378">Hydrolase</keyword>
<dbReference type="SMART" id="SM00872">
    <property type="entry name" value="Alpha-mann_mid"/>
    <property type="match status" value="1"/>
</dbReference>
<evidence type="ECO:0000256" key="3">
    <source>
        <dbReference type="ARBA" id="ARBA00022801"/>
    </source>
</evidence>
<dbReference type="InterPro" id="IPR015341">
    <property type="entry name" value="Glyco_hydro_38_cen"/>
</dbReference>
<feature type="domain" description="Glycoside hydrolase family 38 central" evidence="5">
    <location>
        <begin position="366"/>
        <end position="448"/>
    </location>
</feature>
<dbReference type="Pfam" id="PF09261">
    <property type="entry name" value="Alpha-mann_mid"/>
    <property type="match status" value="1"/>
</dbReference>
<evidence type="ECO:0000313" key="6">
    <source>
        <dbReference type="EMBL" id="BDE07806.1"/>
    </source>
</evidence>
<dbReference type="KEGG" id="vab:WPS_30820"/>
<accession>A0AAN1XZR8</accession>
<dbReference type="GO" id="GO:0046872">
    <property type="term" value="F:metal ion binding"/>
    <property type="evidence" value="ECO:0007669"/>
    <property type="project" value="UniProtKB-KW"/>
</dbReference>
<dbReference type="Pfam" id="PF01074">
    <property type="entry name" value="Glyco_hydro_38N"/>
    <property type="match status" value="1"/>
</dbReference>
<dbReference type="SUPFAM" id="SSF88688">
    <property type="entry name" value="Families 57/38 glycoside transferase middle domain"/>
    <property type="match status" value="1"/>
</dbReference>
<dbReference type="InterPro" id="IPR027291">
    <property type="entry name" value="Glyco_hydro_38_N_sf"/>
</dbReference>
<dbReference type="GO" id="GO:0030246">
    <property type="term" value="F:carbohydrate binding"/>
    <property type="evidence" value="ECO:0007669"/>
    <property type="project" value="InterPro"/>
</dbReference>
<evidence type="ECO:0000256" key="1">
    <source>
        <dbReference type="ARBA" id="ARBA00009792"/>
    </source>
</evidence>
<evidence type="ECO:0000313" key="7">
    <source>
        <dbReference type="Proteomes" id="UP001317532"/>
    </source>
</evidence>
<dbReference type="InterPro" id="IPR011013">
    <property type="entry name" value="Gal_mutarotase_sf_dom"/>
</dbReference>
<dbReference type="SUPFAM" id="SSF74650">
    <property type="entry name" value="Galactose mutarotase-like"/>
    <property type="match status" value="1"/>
</dbReference>
<dbReference type="SUPFAM" id="SSF88713">
    <property type="entry name" value="Glycoside hydrolase/deacetylase"/>
    <property type="match status" value="1"/>
</dbReference>
<dbReference type="EMBL" id="AP025523">
    <property type="protein sequence ID" value="BDE07806.1"/>
    <property type="molecule type" value="Genomic_DNA"/>
</dbReference>
<evidence type="ECO:0000256" key="4">
    <source>
        <dbReference type="ARBA" id="ARBA00023295"/>
    </source>
</evidence>
<dbReference type="GO" id="GO:0004559">
    <property type="term" value="F:alpha-mannosidase activity"/>
    <property type="evidence" value="ECO:0007669"/>
    <property type="project" value="InterPro"/>
</dbReference>
<dbReference type="AlphaFoldDB" id="A0AAN1XZR8"/>
<organism evidence="6 7">
    <name type="scientific">Vulcanimicrobium alpinum</name>
    <dbReference type="NCBI Taxonomy" id="3016050"/>
    <lineage>
        <taxon>Bacteria</taxon>
        <taxon>Bacillati</taxon>
        <taxon>Vulcanimicrobiota</taxon>
        <taxon>Vulcanimicrobiia</taxon>
        <taxon>Vulcanimicrobiales</taxon>
        <taxon>Vulcanimicrobiaceae</taxon>
        <taxon>Vulcanimicrobium</taxon>
    </lineage>
</organism>
<keyword evidence="7" id="KW-1185">Reference proteome</keyword>
<protein>
    <recommendedName>
        <fullName evidence="5">Glycoside hydrolase family 38 central domain-containing protein</fullName>
    </recommendedName>
</protein>
<name>A0AAN1XZR8_UNVUL</name>
<dbReference type="Gene3D" id="1.20.1270.50">
    <property type="entry name" value="Glycoside hydrolase family 38, central domain"/>
    <property type="match status" value="1"/>
</dbReference>
<gene>
    <name evidence="6" type="ORF">WPS_30820</name>
</gene>
<dbReference type="Gene3D" id="3.20.110.10">
    <property type="entry name" value="Glycoside hydrolase 38, N terminal domain"/>
    <property type="match status" value="1"/>
</dbReference>
<evidence type="ECO:0000259" key="5">
    <source>
        <dbReference type="SMART" id="SM00872"/>
    </source>
</evidence>
<dbReference type="GO" id="GO:0009313">
    <property type="term" value="P:oligosaccharide catabolic process"/>
    <property type="evidence" value="ECO:0007669"/>
    <property type="project" value="TreeGrafter"/>
</dbReference>
<evidence type="ECO:0000256" key="2">
    <source>
        <dbReference type="ARBA" id="ARBA00022723"/>
    </source>
</evidence>
<keyword evidence="4" id="KW-0326">Glycosidase</keyword>
<keyword evidence="2" id="KW-0479">Metal-binding</keyword>
<proteinExistence type="inferred from homology"/>
<dbReference type="InterPro" id="IPR028995">
    <property type="entry name" value="Glyco_hydro_57/38_cen_sf"/>
</dbReference>
<dbReference type="InterPro" id="IPR011330">
    <property type="entry name" value="Glyco_hydro/deAcase_b/a-brl"/>
</dbReference>
<sequence length="814" mass="89544">MRLERRDGDDATVTLAARATLPEGPLRLCYRTRTGALLRVDGAVRGAFDGKHEAIDLPPLEGERELSLRVERRSLPISALPAGDGVRWRWMLARAEQTPDDHLEVEQRNGASDGAAVDVPLIGHAHLDVAWLWTYDETKRKALRTFATALREMELDDRYVFAQSMPQLYAWVRAGDPALFERVRERAASARGWDASVASMWVESDLHAPSGESILRQFALGIAWTREHLGRDPSVAWLPDTFGFPSTFPTLAVHAGIPYFFSTKLAWNEATRWPHPQFRWTGDDGSTLLAAMALSYGGDITAERETQARARNEPLIHGYGDGGGGATDEQLASVARASRPWTHADTWFAALDARALPEVRGELYLETHRGTYTTHHDVKERNAALERELAHAEELAAWCVAVRAPRTVRRALADDLRAAWEIVLRAQFHDVITGTAIPPVYADVAEEHARAAAIVARVRESAASLLPRSDVRAAAAAAVRPQRDGETWLLRNEYVQARLRDDGTVVELAGADGVNVVALANGLAAYEDKPKRYDAWNVDDGYWRKQVPVKPDGGSADESGIEARFALPKSKLAMRIALHEDEPWLRVEIAAAWHDDRVLLRAEHRVAVAARDVRYGQPHGTLVRNAYPQTDAERAKFEVPAQRWAHASDGAHGLAVFSPDCYGWNGTGLDGGGVRLGTSLLRSPRWPDPGADRGEQRIAYALVPTAGAAISALEHAWLAYVEDARVRLFTCDDPAVVVVATYPSRDGEAVVVRVRELDGAARAVALRCGGRMRTATAIDAAERPLPNAGEARIVEEALHFELGAFALRSFLIAF</sequence>
<comment type="similarity">
    <text evidence="1">Belongs to the glycosyl hydrolase 38 family.</text>
</comment>
<dbReference type="PANTHER" id="PTHR46017:SF1">
    <property type="entry name" value="ALPHA-MANNOSIDASE 2C1"/>
    <property type="match status" value="1"/>
</dbReference>
<reference evidence="6 7" key="1">
    <citation type="journal article" date="2022" name="ISME Commun">
        <title>Vulcanimicrobium alpinus gen. nov. sp. nov., the first cultivated representative of the candidate phylum 'Eremiobacterota', is a metabolically versatile aerobic anoxygenic phototroph.</title>
        <authorList>
            <person name="Yabe S."/>
            <person name="Muto K."/>
            <person name="Abe K."/>
            <person name="Yokota A."/>
            <person name="Staudigel H."/>
            <person name="Tebo B.M."/>
        </authorList>
    </citation>
    <scope>NUCLEOTIDE SEQUENCE [LARGE SCALE GENOMIC DNA]</scope>
    <source>
        <strain evidence="6 7">WC8-2</strain>
    </source>
</reference>